<evidence type="ECO:0000313" key="2">
    <source>
        <dbReference type="EMBL" id="KAD3067583.1"/>
    </source>
</evidence>
<dbReference type="InterPro" id="IPR017937">
    <property type="entry name" value="Thioredoxin_CS"/>
</dbReference>
<dbReference type="PROSITE" id="PS51352">
    <property type="entry name" value="THIOREDOXIN_2"/>
    <property type="match status" value="1"/>
</dbReference>
<dbReference type="Pfam" id="PF00085">
    <property type="entry name" value="Thioredoxin"/>
    <property type="match status" value="1"/>
</dbReference>
<dbReference type="SUPFAM" id="SSF52833">
    <property type="entry name" value="Thioredoxin-like"/>
    <property type="match status" value="1"/>
</dbReference>
<dbReference type="InterPro" id="IPR013766">
    <property type="entry name" value="Thioredoxin_domain"/>
</dbReference>
<dbReference type="CDD" id="cd02947">
    <property type="entry name" value="TRX_family"/>
    <property type="match status" value="1"/>
</dbReference>
<sequence>MTFLLFKSAVVYNIFSPPQGQNNYKLELALSFFLDHDDGDESNHQAEFTGGNVTLVTTKDVWDQKLAEAKREHKIVVANFSAGWCGPCRMISPYYIELSVNHPALMFLTVDVDELSELSTQWDIKATPTFFFLRDGEQMDRLVGANKPELLRKIKAIVESETSTTPAPRPDM</sequence>
<dbReference type="AlphaFoldDB" id="A0A5N6M3T6"/>
<dbReference type="PANTHER" id="PTHR10438">
    <property type="entry name" value="THIOREDOXIN"/>
    <property type="match status" value="1"/>
</dbReference>
<dbReference type="OrthoDB" id="2121326at2759"/>
<organism evidence="2 3">
    <name type="scientific">Mikania micrantha</name>
    <name type="common">bitter vine</name>
    <dbReference type="NCBI Taxonomy" id="192012"/>
    <lineage>
        <taxon>Eukaryota</taxon>
        <taxon>Viridiplantae</taxon>
        <taxon>Streptophyta</taxon>
        <taxon>Embryophyta</taxon>
        <taxon>Tracheophyta</taxon>
        <taxon>Spermatophyta</taxon>
        <taxon>Magnoliopsida</taxon>
        <taxon>eudicotyledons</taxon>
        <taxon>Gunneridae</taxon>
        <taxon>Pentapetalae</taxon>
        <taxon>asterids</taxon>
        <taxon>campanulids</taxon>
        <taxon>Asterales</taxon>
        <taxon>Asteraceae</taxon>
        <taxon>Asteroideae</taxon>
        <taxon>Heliantheae alliance</taxon>
        <taxon>Eupatorieae</taxon>
        <taxon>Mikania</taxon>
    </lineage>
</organism>
<dbReference type="PROSITE" id="PS00194">
    <property type="entry name" value="THIOREDOXIN_1"/>
    <property type="match status" value="1"/>
</dbReference>
<gene>
    <name evidence="2" type="ORF">E3N88_35463</name>
</gene>
<proteinExistence type="predicted"/>
<evidence type="ECO:0000313" key="3">
    <source>
        <dbReference type="Proteomes" id="UP000326396"/>
    </source>
</evidence>
<reference evidence="2 3" key="1">
    <citation type="submission" date="2019-05" db="EMBL/GenBank/DDBJ databases">
        <title>Mikania micrantha, genome provides insights into the molecular mechanism of rapid growth.</title>
        <authorList>
            <person name="Liu B."/>
        </authorList>
    </citation>
    <scope>NUCLEOTIDE SEQUENCE [LARGE SCALE GENOMIC DNA]</scope>
    <source>
        <strain evidence="2">NLD-2019</strain>
        <tissue evidence="2">Leaf</tissue>
    </source>
</reference>
<dbReference type="Gene3D" id="3.40.30.10">
    <property type="entry name" value="Glutaredoxin"/>
    <property type="match status" value="1"/>
</dbReference>
<name>A0A5N6M3T6_9ASTR</name>
<dbReference type="Proteomes" id="UP000326396">
    <property type="component" value="Linkage Group LG7"/>
</dbReference>
<accession>A0A5N6M3T6</accession>
<comment type="caution">
    <text evidence="2">The sequence shown here is derived from an EMBL/GenBank/DDBJ whole genome shotgun (WGS) entry which is preliminary data.</text>
</comment>
<protein>
    <recommendedName>
        <fullName evidence="1">Thioredoxin domain-containing protein</fullName>
    </recommendedName>
</protein>
<feature type="domain" description="Thioredoxin" evidence="1">
    <location>
        <begin position="47"/>
        <end position="159"/>
    </location>
</feature>
<dbReference type="PANTHER" id="PTHR10438:SF449">
    <property type="entry name" value="THIOREDOXIN-RELATED"/>
    <property type="match status" value="1"/>
</dbReference>
<evidence type="ECO:0000259" key="1">
    <source>
        <dbReference type="PROSITE" id="PS51352"/>
    </source>
</evidence>
<dbReference type="InterPro" id="IPR050620">
    <property type="entry name" value="Thioredoxin_H-type-like"/>
</dbReference>
<dbReference type="EMBL" id="SZYD01000017">
    <property type="protein sequence ID" value="KAD3067583.1"/>
    <property type="molecule type" value="Genomic_DNA"/>
</dbReference>
<dbReference type="InterPro" id="IPR036249">
    <property type="entry name" value="Thioredoxin-like_sf"/>
</dbReference>
<keyword evidence="3" id="KW-1185">Reference proteome</keyword>